<keyword evidence="7" id="KW-0547">Nucleotide-binding</keyword>
<dbReference type="InterPro" id="IPR003660">
    <property type="entry name" value="HAMP_dom"/>
</dbReference>
<dbReference type="PROSITE" id="PS50887">
    <property type="entry name" value="GGDEF"/>
    <property type="match status" value="1"/>
</dbReference>
<keyword evidence="12" id="KW-1133">Transmembrane helix</keyword>
<organism evidence="15 16">
    <name type="scientific">Syntrophus aciditrophicus (strain SB)</name>
    <dbReference type="NCBI Taxonomy" id="56780"/>
    <lineage>
        <taxon>Bacteria</taxon>
        <taxon>Pseudomonadati</taxon>
        <taxon>Thermodesulfobacteriota</taxon>
        <taxon>Syntrophia</taxon>
        <taxon>Syntrophales</taxon>
        <taxon>Syntrophaceae</taxon>
        <taxon>Syntrophus</taxon>
    </lineage>
</organism>
<evidence type="ECO:0000313" key="15">
    <source>
        <dbReference type="EMBL" id="ABC79007.1"/>
    </source>
</evidence>
<evidence type="ECO:0000256" key="9">
    <source>
        <dbReference type="ARBA" id="ARBA00022840"/>
    </source>
</evidence>
<dbReference type="PANTHER" id="PTHR45528">
    <property type="entry name" value="SENSOR HISTIDINE KINASE CPXA"/>
    <property type="match status" value="1"/>
</dbReference>
<dbReference type="GO" id="GO:0004673">
    <property type="term" value="F:protein histidine kinase activity"/>
    <property type="evidence" value="ECO:0007669"/>
    <property type="project" value="UniProtKB-EC"/>
</dbReference>
<gene>
    <name evidence="15" type="ORF">SYN_02092</name>
</gene>
<keyword evidence="4" id="KW-1003">Cell membrane</keyword>
<dbReference type="Pfam" id="PF00990">
    <property type="entry name" value="GGDEF"/>
    <property type="match status" value="1"/>
</dbReference>
<keyword evidence="10" id="KW-0902">Two-component regulatory system</keyword>
<dbReference type="Pfam" id="PF00672">
    <property type="entry name" value="HAMP"/>
    <property type="match status" value="1"/>
</dbReference>
<dbReference type="SUPFAM" id="SSF158472">
    <property type="entry name" value="HAMP domain-like"/>
    <property type="match status" value="1"/>
</dbReference>
<dbReference type="PANTHER" id="PTHR45528:SF1">
    <property type="entry name" value="SENSOR HISTIDINE KINASE CPXA"/>
    <property type="match status" value="1"/>
</dbReference>
<dbReference type="HOGENOM" id="CLU_628158_0_0_7"/>
<evidence type="ECO:0000256" key="2">
    <source>
        <dbReference type="ARBA" id="ARBA00004651"/>
    </source>
</evidence>
<keyword evidence="12" id="KW-0812">Transmembrane</keyword>
<keyword evidence="16" id="KW-1185">Reference proteome</keyword>
<comment type="catalytic activity">
    <reaction evidence="1">
        <text>ATP + protein L-histidine = ADP + protein N-phospho-L-histidine.</text>
        <dbReference type="EC" id="2.7.13.3"/>
    </reaction>
</comment>
<dbReference type="NCBIfam" id="TIGR00254">
    <property type="entry name" value="GGDEF"/>
    <property type="match status" value="1"/>
</dbReference>
<keyword evidence="6" id="KW-0808">Transferase</keyword>
<evidence type="ECO:0000256" key="4">
    <source>
        <dbReference type="ARBA" id="ARBA00022475"/>
    </source>
</evidence>
<evidence type="ECO:0000256" key="7">
    <source>
        <dbReference type="ARBA" id="ARBA00022741"/>
    </source>
</evidence>
<comment type="subcellular location">
    <subcellularLocation>
        <location evidence="2">Cell membrane</location>
        <topology evidence="2">Multi-pass membrane protein</topology>
    </subcellularLocation>
</comment>
<dbReference type="KEGG" id="sat:SYN_02092"/>
<dbReference type="AlphaFoldDB" id="Q2LY50"/>
<dbReference type="GO" id="GO:0005886">
    <property type="term" value="C:plasma membrane"/>
    <property type="evidence" value="ECO:0007669"/>
    <property type="project" value="UniProtKB-SubCell"/>
</dbReference>
<feature type="domain" description="HAMP" evidence="13">
    <location>
        <begin position="207"/>
        <end position="259"/>
    </location>
</feature>
<dbReference type="InParanoid" id="Q2LY50"/>
<evidence type="ECO:0000313" key="16">
    <source>
        <dbReference type="Proteomes" id="UP000001933"/>
    </source>
</evidence>
<feature type="transmembrane region" description="Helical" evidence="12">
    <location>
        <begin position="186"/>
        <end position="209"/>
    </location>
</feature>
<feature type="domain" description="GGDEF" evidence="14">
    <location>
        <begin position="288"/>
        <end position="445"/>
    </location>
</feature>
<sequence>MTSMKLTISRKLILTHFAMALLAVLAVVYALDRFRTLNDLAFKIIHEDFYLINTSKSMIDTLLAQENAEKKYLVLRDPSFEKIFRQRGREFEGALKALQRRPFAVSKANPERLKELHNRYQSLFQRERRLISEDRIEEAFTLSEKESRLLIERMASQLRSLQQNAEKEMDFRMNTINRLGTTASRITLVLTAVTLIIGLLLAMATTINISRPLKKLEKATERIGEGNFDYRPDIARHDEIGSLAQAFGYMAERLKELEALHLDASPLTGLPGNLAIEKEIGRRLSEKHLFSLCHVDLDNFKPFADHYGYAWGSEVIKEVGLMLVAALGRRPDLENDVFLGHIGGDDFVIIADPRRAEEISGEMVRVFDEQITRFYSEKDRNKGFIIARDRQGIYRKYPLMTITIAIVTDDGQRFANPLVMAKRAATLKEYAKAMPGSNYIKEEDFEKEAGSGAESAPSFKCS</sequence>
<dbReference type="Gene3D" id="6.10.340.10">
    <property type="match status" value="1"/>
</dbReference>
<accession>Q2LY50</accession>
<keyword evidence="11 12" id="KW-0472">Membrane</keyword>
<dbReference type="EC" id="2.7.13.3" evidence="3"/>
<evidence type="ECO:0000256" key="3">
    <source>
        <dbReference type="ARBA" id="ARBA00012438"/>
    </source>
</evidence>
<name>Q2LY50_SYNAS</name>
<dbReference type="InterPro" id="IPR029787">
    <property type="entry name" value="Nucleotide_cyclase"/>
</dbReference>
<dbReference type="SUPFAM" id="SSF55073">
    <property type="entry name" value="Nucleotide cyclase"/>
    <property type="match status" value="1"/>
</dbReference>
<evidence type="ECO:0000256" key="10">
    <source>
        <dbReference type="ARBA" id="ARBA00023012"/>
    </source>
</evidence>
<protein>
    <recommendedName>
        <fullName evidence="3">histidine kinase</fullName>
        <ecNumber evidence="3">2.7.13.3</ecNumber>
    </recommendedName>
</protein>
<dbReference type="EMBL" id="CP000252">
    <property type="protein sequence ID" value="ABC79007.1"/>
    <property type="molecule type" value="Genomic_DNA"/>
</dbReference>
<dbReference type="STRING" id="56780.SYN_02092"/>
<dbReference type="InterPro" id="IPR000160">
    <property type="entry name" value="GGDEF_dom"/>
</dbReference>
<dbReference type="SMART" id="SM00267">
    <property type="entry name" value="GGDEF"/>
    <property type="match status" value="1"/>
</dbReference>
<evidence type="ECO:0000259" key="14">
    <source>
        <dbReference type="PROSITE" id="PS50887"/>
    </source>
</evidence>
<dbReference type="eggNOG" id="COG2199">
    <property type="taxonomic scope" value="Bacteria"/>
</dbReference>
<dbReference type="SMART" id="SM00304">
    <property type="entry name" value="HAMP"/>
    <property type="match status" value="1"/>
</dbReference>
<dbReference type="GO" id="GO:0000160">
    <property type="term" value="P:phosphorelay signal transduction system"/>
    <property type="evidence" value="ECO:0007669"/>
    <property type="project" value="UniProtKB-KW"/>
</dbReference>
<dbReference type="CDD" id="cd06225">
    <property type="entry name" value="HAMP"/>
    <property type="match status" value="1"/>
</dbReference>
<keyword evidence="5" id="KW-0597">Phosphoprotein</keyword>
<dbReference type="InterPro" id="IPR043128">
    <property type="entry name" value="Rev_trsase/Diguanyl_cyclase"/>
</dbReference>
<dbReference type="InterPro" id="IPR050398">
    <property type="entry name" value="HssS/ArlS-like"/>
</dbReference>
<dbReference type="Proteomes" id="UP000001933">
    <property type="component" value="Chromosome"/>
</dbReference>
<dbReference type="GO" id="GO:0005524">
    <property type="term" value="F:ATP binding"/>
    <property type="evidence" value="ECO:0007669"/>
    <property type="project" value="UniProtKB-KW"/>
</dbReference>
<keyword evidence="9" id="KW-0067">ATP-binding</keyword>
<evidence type="ECO:0000259" key="13">
    <source>
        <dbReference type="PROSITE" id="PS50885"/>
    </source>
</evidence>
<evidence type="ECO:0000256" key="12">
    <source>
        <dbReference type="SAM" id="Phobius"/>
    </source>
</evidence>
<evidence type="ECO:0000256" key="11">
    <source>
        <dbReference type="ARBA" id="ARBA00023136"/>
    </source>
</evidence>
<evidence type="ECO:0000256" key="5">
    <source>
        <dbReference type="ARBA" id="ARBA00022553"/>
    </source>
</evidence>
<proteinExistence type="predicted"/>
<dbReference type="Gene3D" id="3.30.70.270">
    <property type="match status" value="1"/>
</dbReference>
<keyword evidence="8" id="KW-0418">Kinase</keyword>
<evidence type="ECO:0000256" key="1">
    <source>
        <dbReference type="ARBA" id="ARBA00000085"/>
    </source>
</evidence>
<evidence type="ECO:0000256" key="6">
    <source>
        <dbReference type="ARBA" id="ARBA00022679"/>
    </source>
</evidence>
<evidence type="ECO:0000256" key="8">
    <source>
        <dbReference type="ARBA" id="ARBA00022777"/>
    </source>
</evidence>
<dbReference type="PROSITE" id="PS50885">
    <property type="entry name" value="HAMP"/>
    <property type="match status" value="1"/>
</dbReference>
<reference evidence="15 16" key="1">
    <citation type="journal article" date="2007" name="Proc. Natl. Acad. Sci. U.S.A.">
        <title>The genome of Syntrophus aciditrophicus: life at the thermodynamic limit of microbial growth.</title>
        <authorList>
            <person name="McInerney M.J."/>
            <person name="Rohlin L."/>
            <person name="Mouttaki H."/>
            <person name="Kim U."/>
            <person name="Krupp R.S."/>
            <person name="Rios-Hernandez L."/>
            <person name="Sieber J."/>
            <person name="Struchtemeyer C.G."/>
            <person name="Bhattacharyya A."/>
            <person name="Campbell J.W."/>
            <person name="Gunsalus R.P."/>
        </authorList>
    </citation>
    <scope>NUCLEOTIDE SEQUENCE [LARGE SCALE GENOMIC DNA]</scope>
    <source>
        <strain evidence="15 16">SB</strain>
    </source>
</reference>
<dbReference type="eggNOG" id="COG3850">
    <property type="taxonomic scope" value="Bacteria"/>
</dbReference>